<dbReference type="EMBL" id="CP121671">
    <property type="protein sequence ID" value="WFT74373.1"/>
    <property type="molecule type" value="Genomic_DNA"/>
</dbReference>
<dbReference type="Pfam" id="PF01451">
    <property type="entry name" value="LMWPc"/>
    <property type="match status" value="1"/>
</dbReference>
<evidence type="ECO:0000259" key="5">
    <source>
        <dbReference type="SMART" id="SM00226"/>
    </source>
</evidence>
<dbReference type="InterPro" id="IPR050438">
    <property type="entry name" value="LMW_PTPase"/>
</dbReference>
<evidence type="ECO:0000256" key="1">
    <source>
        <dbReference type="ARBA" id="ARBA00011063"/>
    </source>
</evidence>
<feature type="domain" description="Phosphotyrosine protein phosphatase I" evidence="5">
    <location>
        <begin position="1"/>
        <end position="197"/>
    </location>
</feature>
<keyword evidence="3" id="KW-0904">Protein phosphatase</keyword>
<keyword evidence="4" id="KW-0175">Coiled coil</keyword>
<reference evidence="6 7" key="1">
    <citation type="submission" date="2023-04" db="EMBL/GenBank/DDBJ databases">
        <title>Genome sequence of Halobacillus naozhouensis KACC 21980.</title>
        <authorList>
            <person name="Kim S."/>
            <person name="Heo J."/>
            <person name="Kwon S.-W."/>
        </authorList>
    </citation>
    <scope>NUCLEOTIDE SEQUENCE [LARGE SCALE GENOMIC DNA]</scope>
    <source>
        <strain evidence="6 7">KCTC 13234</strain>
    </source>
</reference>
<evidence type="ECO:0000313" key="7">
    <source>
        <dbReference type="Proteomes" id="UP001221597"/>
    </source>
</evidence>
<evidence type="ECO:0000256" key="3">
    <source>
        <dbReference type="ARBA" id="ARBA00022912"/>
    </source>
</evidence>
<evidence type="ECO:0000256" key="2">
    <source>
        <dbReference type="ARBA" id="ARBA00022801"/>
    </source>
</evidence>
<dbReference type="RefSeq" id="WP_283076371.1">
    <property type="nucleotide sequence ID" value="NZ_CP121671.1"/>
</dbReference>
<sequence>MNLLFVCTGNTCRSPMAEALLRFKYNGVEVRSAGIFAGSGQPLSEGSEHVLSEVGLSFNHSSTPIAQEIIDWSDLVLTMTDKHKQTLALQYPDEQTKFFTLKEYVLIDESKWQELKDLYTTFEEKRTWILSNLEEDLTQAEMETRLRQELATEIEKIQQIESDIPNLNITDPFGKNVKVYRETRDELNRHIDLLVAKLKELKEN</sequence>
<dbReference type="InterPro" id="IPR017867">
    <property type="entry name" value="Tyr_phospatase_low_mol_wt"/>
</dbReference>
<dbReference type="SUPFAM" id="SSF52788">
    <property type="entry name" value="Phosphotyrosine protein phosphatases I"/>
    <property type="match status" value="1"/>
</dbReference>
<dbReference type="SMART" id="SM00226">
    <property type="entry name" value="LMWPc"/>
    <property type="match status" value="1"/>
</dbReference>
<gene>
    <name evidence="6" type="ORF">P9989_18760</name>
</gene>
<dbReference type="PANTHER" id="PTHR11717:SF31">
    <property type="entry name" value="LOW MOLECULAR WEIGHT PROTEIN-TYROSINE-PHOSPHATASE ETP-RELATED"/>
    <property type="match status" value="1"/>
</dbReference>
<dbReference type="CDD" id="cd16344">
    <property type="entry name" value="LMWPAP"/>
    <property type="match status" value="1"/>
</dbReference>
<proteinExistence type="inferred from homology"/>
<evidence type="ECO:0000256" key="4">
    <source>
        <dbReference type="SAM" id="Coils"/>
    </source>
</evidence>
<dbReference type="Gene3D" id="3.40.50.2300">
    <property type="match status" value="1"/>
</dbReference>
<accession>A0ABY8IVZ4</accession>
<keyword evidence="2" id="KW-0378">Hydrolase</keyword>
<feature type="coiled-coil region" evidence="4">
    <location>
        <begin position="143"/>
        <end position="204"/>
    </location>
</feature>
<organism evidence="6 7">
    <name type="scientific">Halobacillus naozhouensis</name>
    <dbReference type="NCBI Taxonomy" id="554880"/>
    <lineage>
        <taxon>Bacteria</taxon>
        <taxon>Bacillati</taxon>
        <taxon>Bacillota</taxon>
        <taxon>Bacilli</taxon>
        <taxon>Bacillales</taxon>
        <taxon>Bacillaceae</taxon>
        <taxon>Halobacillus</taxon>
    </lineage>
</organism>
<dbReference type="Proteomes" id="UP001221597">
    <property type="component" value="Chromosome"/>
</dbReference>
<dbReference type="PRINTS" id="PR00719">
    <property type="entry name" value="LMWPTPASE"/>
</dbReference>
<evidence type="ECO:0000313" key="6">
    <source>
        <dbReference type="EMBL" id="WFT74373.1"/>
    </source>
</evidence>
<name>A0ABY8IVZ4_9BACI</name>
<comment type="similarity">
    <text evidence="1">Belongs to the low molecular weight phosphotyrosine protein phosphatase family.</text>
</comment>
<keyword evidence="7" id="KW-1185">Reference proteome</keyword>
<protein>
    <submittedName>
        <fullName evidence="6">Low molecular weight protein arginine phosphatase</fullName>
    </submittedName>
</protein>
<dbReference type="InterPro" id="IPR036196">
    <property type="entry name" value="Ptyr_pPase_sf"/>
</dbReference>
<dbReference type="InterPro" id="IPR023485">
    <property type="entry name" value="Ptyr_pPase"/>
</dbReference>
<dbReference type="PANTHER" id="PTHR11717">
    <property type="entry name" value="LOW MOLECULAR WEIGHT PROTEIN TYROSINE PHOSPHATASE"/>
    <property type="match status" value="1"/>
</dbReference>